<accession>A0A2T0MG67</accession>
<dbReference type="GO" id="GO:0015288">
    <property type="term" value="F:porin activity"/>
    <property type="evidence" value="ECO:0007669"/>
    <property type="project" value="TreeGrafter"/>
</dbReference>
<dbReference type="EMBL" id="PVYX01000001">
    <property type="protein sequence ID" value="PRX56559.1"/>
    <property type="molecule type" value="Genomic_DNA"/>
</dbReference>
<feature type="signal peptide" evidence="6">
    <location>
        <begin position="1"/>
        <end position="24"/>
    </location>
</feature>
<evidence type="ECO:0000313" key="7">
    <source>
        <dbReference type="EMBL" id="PRX56559.1"/>
    </source>
</evidence>
<dbReference type="GO" id="GO:1990281">
    <property type="term" value="C:efflux pump complex"/>
    <property type="evidence" value="ECO:0007669"/>
    <property type="project" value="TreeGrafter"/>
</dbReference>
<keyword evidence="5" id="KW-0998">Cell outer membrane</keyword>
<evidence type="ECO:0000256" key="6">
    <source>
        <dbReference type="SAM" id="SignalP"/>
    </source>
</evidence>
<dbReference type="OrthoDB" id="581172at2"/>
<organism evidence="7 8">
    <name type="scientific">Flagellimonas meridianipacifica</name>
    <dbReference type="NCBI Taxonomy" id="1080225"/>
    <lineage>
        <taxon>Bacteria</taxon>
        <taxon>Pseudomonadati</taxon>
        <taxon>Bacteroidota</taxon>
        <taxon>Flavobacteriia</taxon>
        <taxon>Flavobacteriales</taxon>
        <taxon>Flavobacteriaceae</taxon>
        <taxon>Flagellimonas</taxon>
    </lineage>
</organism>
<feature type="chain" id="PRO_5015580506" evidence="6">
    <location>
        <begin position="25"/>
        <end position="471"/>
    </location>
</feature>
<dbReference type="AlphaFoldDB" id="A0A2T0MG67"/>
<evidence type="ECO:0000256" key="4">
    <source>
        <dbReference type="ARBA" id="ARBA00023136"/>
    </source>
</evidence>
<gene>
    <name evidence="7" type="ORF">CLV81_0556</name>
</gene>
<evidence type="ECO:0000256" key="2">
    <source>
        <dbReference type="ARBA" id="ARBA00022452"/>
    </source>
</evidence>
<name>A0A2T0MG67_9FLAO</name>
<dbReference type="PANTHER" id="PTHR30026">
    <property type="entry name" value="OUTER MEMBRANE PROTEIN TOLC"/>
    <property type="match status" value="1"/>
</dbReference>
<sequence length="471" mass="54069">MLQKNRNYFFILFSFLAMSSGVYGQQDTVVLKFKEFLGYVKKYHPVAKQAQLTISIGQANLMKARGGFDPKIEVDYNRKEFSGTEYWDRLNATFKIPTWYGIELKGNFEQIQGEFTNPDEFLPDDGLYSLGVSFSLADGFWINERMATLRKAKFFREQSKADQDLLVNEILYKASLAYFDWLRAYQDAQIFQDFLQNADRRFQGIKKSALAGDIAVIDTVEAKIAVQNRALSLEQARVKLMKRSLELSNFLWLNDLPVELQANVVPDDGVEDDIDETLEIMGRPLDSFTLENHPKIQSLEYKIDGLVVDKRLKANKLLPTLDVEYNFLTETPGNIGSLETNEFKGGVVFSVPIFLRKERGDLKLAKFKLRDAEFERDNALVEIQNKVIAIYRELDSYTTQNQLIADIVRDYGTLLSAEERKFSFGESSLFLINSRESSLIDAFLKQNEVQNKFFLTKAMLFKSLAINPVDL</sequence>
<keyword evidence="6" id="KW-0732">Signal</keyword>
<dbReference type="InterPro" id="IPR051906">
    <property type="entry name" value="TolC-like"/>
</dbReference>
<keyword evidence="3" id="KW-0812">Transmembrane</keyword>
<comment type="subcellular location">
    <subcellularLocation>
        <location evidence="1">Cell outer membrane</location>
    </subcellularLocation>
</comment>
<dbReference type="RefSeq" id="WP_106143521.1">
    <property type="nucleotide sequence ID" value="NZ_PVYX01000001.1"/>
</dbReference>
<dbReference type="SUPFAM" id="SSF56954">
    <property type="entry name" value="Outer membrane efflux proteins (OEP)"/>
    <property type="match status" value="1"/>
</dbReference>
<keyword evidence="2" id="KW-1134">Transmembrane beta strand</keyword>
<keyword evidence="8" id="KW-1185">Reference proteome</keyword>
<evidence type="ECO:0000256" key="1">
    <source>
        <dbReference type="ARBA" id="ARBA00004442"/>
    </source>
</evidence>
<dbReference type="Gene3D" id="1.20.1600.10">
    <property type="entry name" value="Outer membrane efflux proteins (OEP)"/>
    <property type="match status" value="1"/>
</dbReference>
<reference evidence="7 8" key="1">
    <citation type="submission" date="2018-03" db="EMBL/GenBank/DDBJ databases">
        <title>Genomic Encyclopedia of Archaeal and Bacterial Type Strains, Phase II (KMG-II): from individual species to whole genera.</title>
        <authorList>
            <person name="Goeker M."/>
        </authorList>
    </citation>
    <scope>NUCLEOTIDE SEQUENCE [LARGE SCALE GENOMIC DNA]</scope>
    <source>
        <strain evidence="7 8">DSM 25027</strain>
    </source>
</reference>
<dbReference type="GO" id="GO:0009279">
    <property type="term" value="C:cell outer membrane"/>
    <property type="evidence" value="ECO:0007669"/>
    <property type="project" value="UniProtKB-SubCell"/>
</dbReference>
<dbReference type="GO" id="GO:0015562">
    <property type="term" value="F:efflux transmembrane transporter activity"/>
    <property type="evidence" value="ECO:0007669"/>
    <property type="project" value="InterPro"/>
</dbReference>
<dbReference type="Proteomes" id="UP000237640">
    <property type="component" value="Unassembled WGS sequence"/>
</dbReference>
<evidence type="ECO:0000313" key="8">
    <source>
        <dbReference type="Proteomes" id="UP000237640"/>
    </source>
</evidence>
<protein>
    <submittedName>
        <fullName evidence="7">Outer membrane protein TolC</fullName>
    </submittedName>
</protein>
<comment type="caution">
    <text evidence="7">The sequence shown here is derived from an EMBL/GenBank/DDBJ whole genome shotgun (WGS) entry which is preliminary data.</text>
</comment>
<keyword evidence="4" id="KW-0472">Membrane</keyword>
<evidence type="ECO:0000256" key="3">
    <source>
        <dbReference type="ARBA" id="ARBA00022692"/>
    </source>
</evidence>
<evidence type="ECO:0000256" key="5">
    <source>
        <dbReference type="ARBA" id="ARBA00023237"/>
    </source>
</evidence>
<proteinExistence type="predicted"/>
<dbReference type="PANTHER" id="PTHR30026:SF20">
    <property type="entry name" value="OUTER MEMBRANE PROTEIN TOLC"/>
    <property type="match status" value="1"/>
</dbReference>